<accession>A0A1I5WQY3</accession>
<sequence>MSRPTGTGAGECVQAVLWSTGADERGDWLGEVVAEQMQCTQAIPVLFAGRYRDFQQAGFAGPERRANPRRRATRMLRR</sequence>
<organism evidence="2 3">
    <name type="scientific">Amycolatopsis rubida</name>
    <dbReference type="NCBI Taxonomy" id="112413"/>
    <lineage>
        <taxon>Bacteria</taxon>
        <taxon>Bacillati</taxon>
        <taxon>Actinomycetota</taxon>
        <taxon>Actinomycetes</taxon>
        <taxon>Pseudonocardiales</taxon>
        <taxon>Pseudonocardiaceae</taxon>
        <taxon>Amycolatopsis</taxon>
    </lineage>
</organism>
<dbReference type="EMBL" id="FOWC01000009">
    <property type="protein sequence ID" value="SFQ22194.1"/>
    <property type="molecule type" value="Genomic_DNA"/>
</dbReference>
<feature type="region of interest" description="Disordered" evidence="1">
    <location>
        <begin position="58"/>
        <end position="78"/>
    </location>
</feature>
<proteinExistence type="predicted"/>
<evidence type="ECO:0000313" key="2">
    <source>
        <dbReference type="EMBL" id="SFQ22194.1"/>
    </source>
</evidence>
<reference evidence="3" key="1">
    <citation type="submission" date="2016-10" db="EMBL/GenBank/DDBJ databases">
        <authorList>
            <person name="Varghese N."/>
            <person name="Submissions S."/>
        </authorList>
    </citation>
    <scope>NUCLEOTIDE SEQUENCE [LARGE SCALE GENOMIC DNA]</scope>
    <source>
        <strain evidence="3">DSM 44637</strain>
    </source>
</reference>
<dbReference type="Proteomes" id="UP000199137">
    <property type="component" value="Unassembled WGS sequence"/>
</dbReference>
<evidence type="ECO:0000313" key="3">
    <source>
        <dbReference type="Proteomes" id="UP000199137"/>
    </source>
</evidence>
<protein>
    <submittedName>
        <fullName evidence="2">Uncharacterized protein</fullName>
    </submittedName>
</protein>
<gene>
    <name evidence="2" type="ORF">SAMN05421854_109356</name>
</gene>
<feature type="compositionally biased region" description="Basic residues" evidence="1">
    <location>
        <begin position="67"/>
        <end position="78"/>
    </location>
</feature>
<evidence type="ECO:0000256" key="1">
    <source>
        <dbReference type="SAM" id="MobiDB-lite"/>
    </source>
</evidence>
<dbReference type="AlphaFoldDB" id="A0A1I5WQY3"/>
<name>A0A1I5WQY3_9PSEU</name>